<dbReference type="InterPro" id="IPR016661">
    <property type="entry name" value="PFDN4"/>
</dbReference>
<evidence type="ECO:0000256" key="3">
    <source>
        <dbReference type="SAM" id="Coils"/>
    </source>
</evidence>
<comment type="similarity">
    <text evidence="1">Belongs to the prefoldin subunit beta family.</text>
</comment>
<dbReference type="AlphaFoldDB" id="A0A7J6LYY5"/>
<dbReference type="Pfam" id="PF01920">
    <property type="entry name" value="Prefoldin_2"/>
    <property type="match status" value="1"/>
</dbReference>
<comment type="caution">
    <text evidence="4">The sequence shown here is derived from an EMBL/GenBank/DDBJ whole genome shotgun (WGS) entry which is preliminary data.</text>
</comment>
<organism evidence="4 5">
    <name type="scientific">Perkinsus olseni</name>
    <name type="common">Perkinsus atlanticus</name>
    <dbReference type="NCBI Taxonomy" id="32597"/>
    <lineage>
        <taxon>Eukaryota</taxon>
        <taxon>Sar</taxon>
        <taxon>Alveolata</taxon>
        <taxon>Perkinsozoa</taxon>
        <taxon>Perkinsea</taxon>
        <taxon>Perkinsida</taxon>
        <taxon>Perkinsidae</taxon>
        <taxon>Perkinsus</taxon>
    </lineage>
</organism>
<dbReference type="InterPro" id="IPR002777">
    <property type="entry name" value="PFD_beta-like"/>
</dbReference>
<dbReference type="PANTHER" id="PTHR21100">
    <property type="entry name" value="PREFOLDIN SUBUNIT 4"/>
    <property type="match status" value="1"/>
</dbReference>
<evidence type="ECO:0000256" key="1">
    <source>
        <dbReference type="ARBA" id="ARBA00008045"/>
    </source>
</evidence>
<protein>
    <submittedName>
        <fullName evidence="4">Prefoldin subunit 4, variant 2</fullName>
    </submittedName>
</protein>
<dbReference type="EMBL" id="JABANN010000258">
    <property type="protein sequence ID" value="KAF4664502.1"/>
    <property type="molecule type" value="Genomic_DNA"/>
</dbReference>
<keyword evidence="3" id="KW-0175">Coiled coil</keyword>
<dbReference type="InterPro" id="IPR009053">
    <property type="entry name" value="Prefoldin"/>
</dbReference>
<gene>
    <name evidence="4" type="primary">PFDN4_1</name>
    <name evidence="4" type="ORF">FOL46_004185</name>
</gene>
<sequence>MKKDSVPQEKLKLCDSAVEEVELCMDDDGLMLSVGECFVPVDEDQALENVENKKDELSAEMDRLTQKSDAIQEEMRELKKVLYAKFGDTINLGAQCCLIGEDRDEDLMREWTRMAVEEWRAIRSLYDVASVCLAVEEVERVRAARLEAVDKERRQRQAEVEDSLIAMRVTRMETLGEEMRAEQERMRDELNEWCVEERTARMRSMQEDFERRTAELEEKLEDHKRALRERVADLGESQRRAIELLVKATPGRLPGT</sequence>
<dbReference type="SUPFAM" id="SSF46579">
    <property type="entry name" value="Prefoldin"/>
    <property type="match status" value="1"/>
</dbReference>
<proteinExistence type="inferred from homology"/>
<feature type="coiled-coil region" evidence="3">
    <location>
        <begin position="47"/>
        <end position="81"/>
    </location>
</feature>
<evidence type="ECO:0000313" key="5">
    <source>
        <dbReference type="Proteomes" id="UP000572268"/>
    </source>
</evidence>
<evidence type="ECO:0000313" key="4">
    <source>
        <dbReference type="EMBL" id="KAF4664502.1"/>
    </source>
</evidence>
<dbReference type="Gene3D" id="1.10.287.370">
    <property type="match status" value="1"/>
</dbReference>
<dbReference type="GO" id="GO:0051082">
    <property type="term" value="F:unfolded protein binding"/>
    <property type="evidence" value="ECO:0007669"/>
    <property type="project" value="InterPro"/>
</dbReference>
<dbReference type="Proteomes" id="UP000572268">
    <property type="component" value="Unassembled WGS sequence"/>
</dbReference>
<keyword evidence="2" id="KW-0143">Chaperone</keyword>
<dbReference type="GO" id="GO:0005737">
    <property type="term" value="C:cytoplasm"/>
    <property type="evidence" value="ECO:0007669"/>
    <property type="project" value="TreeGrafter"/>
</dbReference>
<dbReference type="GO" id="GO:0016272">
    <property type="term" value="C:prefoldin complex"/>
    <property type="evidence" value="ECO:0007669"/>
    <property type="project" value="InterPro"/>
</dbReference>
<feature type="coiled-coil region" evidence="3">
    <location>
        <begin position="141"/>
        <end position="237"/>
    </location>
</feature>
<dbReference type="GO" id="GO:0006457">
    <property type="term" value="P:protein folding"/>
    <property type="evidence" value="ECO:0007669"/>
    <property type="project" value="InterPro"/>
</dbReference>
<name>A0A7J6LYY5_PEROL</name>
<accession>A0A7J6LYY5</accession>
<evidence type="ECO:0000256" key="2">
    <source>
        <dbReference type="ARBA" id="ARBA00023186"/>
    </source>
</evidence>
<reference evidence="4 5" key="1">
    <citation type="submission" date="2020-04" db="EMBL/GenBank/DDBJ databases">
        <title>Perkinsus olseni comparative genomics.</title>
        <authorList>
            <person name="Bogema D.R."/>
        </authorList>
    </citation>
    <scope>NUCLEOTIDE SEQUENCE [LARGE SCALE GENOMIC DNA]</scope>
    <source>
        <strain evidence="4">ATCC PRA-31</strain>
    </source>
</reference>
<dbReference type="PANTHER" id="PTHR21100:SF9">
    <property type="entry name" value="PREFOLDIN SUBUNIT 4"/>
    <property type="match status" value="1"/>
</dbReference>